<reference evidence="15 16" key="1">
    <citation type="journal article" date="2011" name="PLoS Pathog.">
        <title>Endophytic Life Strategies Decoded by Genome and Transcriptome Analyses of the Mutualistic Root Symbiont Piriformospora indica.</title>
        <authorList>
            <person name="Zuccaro A."/>
            <person name="Lahrmann U."/>
            <person name="Guldener U."/>
            <person name="Langen G."/>
            <person name="Pfiffi S."/>
            <person name="Biedenkopf D."/>
            <person name="Wong P."/>
            <person name="Samans B."/>
            <person name="Grimm C."/>
            <person name="Basiewicz M."/>
            <person name="Murat C."/>
            <person name="Martin F."/>
            <person name="Kogel K.H."/>
        </authorList>
    </citation>
    <scope>NUCLEOTIDE SEQUENCE [LARGE SCALE GENOMIC DNA]</scope>
    <source>
        <strain evidence="15 16">DSM 11827</strain>
    </source>
</reference>
<dbReference type="Gene3D" id="3.20.20.370">
    <property type="entry name" value="Glycoside hydrolase/deacetylase"/>
    <property type="match status" value="1"/>
</dbReference>
<dbReference type="eggNOG" id="ENOG502S2CW">
    <property type="taxonomic scope" value="Eukaryota"/>
</dbReference>
<keyword evidence="10" id="KW-0449">Lipoprotein</keyword>
<keyword evidence="4" id="KW-0325">Glycoprotein</keyword>
<feature type="chain" id="PRO_5003468601" evidence="13">
    <location>
        <begin position="18"/>
        <end position="391"/>
    </location>
</feature>
<keyword evidence="11" id="KW-0961">Cell wall biogenesis/degradation</keyword>
<dbReference type="PANTHER" id="PTHR46471">
    <property type="entry name" value="CHITIN DEACETYLASE"/>
    <property type="match status" value="1"/>
</dbReference>
<feature type="domain" description="NodB homology" evidence="14">
    <location>
        <begin position="31"/>
        <end position="138"/>
    </location>
</feature>
<evidence type="ECO:0000256" key="1">
    <source>
        <dbReference type="ARBA" id="ARBA00001941"/>
    </source>
</evidence>
<evidence type="ECO:0000313" key="15">
    <source>
        <dbReference type="EMBL" id="CCA68046.1"/>
    </source>
</evidence>
<dbReference type="Proteomes" id="UP000007148">
    <property type="component" value="Unassembled WGS sequence"/>
</dbReference>
<keyword evidence="9" id="KW-0119">Carbohydrate metabolism</keyword>
<evidence type="ECO:0000256" key="3">
    <source>
        <dbReference type="ARBA" id="ARBA00022475"/>
    </source>
</evidence>
<dbReference type="GO" id="GO:0005975">
    <property type="term" value="P:carbohydrate metabolic process"/>
    <property type="evidence" value="ECO:0007669"/>
    <property type="project" value="InterPro"/>
</dbReference>
<name>G4T9R2_SERID</name>
<dbReference type="GO" id="GO:0016810">
    <property type="term" value="F:hydrolase activity, acting on carbon-nitrogen (but not peptide) bonds"/>
    <property type="evidence" value="ECO:0007669"/>
    <property type="project" value="InterPro"/>
</dbReference>
<dbReference type="GO" id="GO:0071555">
    <property type="term" value="P:cell wall organization"/>
    <property type="evidence" value="ECO:0007669"/>
    <property type="project" value="UniProtKB-KW"/>
</dbReference>
<keyword evidence="6 13" id="KW-0732">Signal</keyword>
<keyword evidence="4" id="KW-0336">GPI-anchor</keyword>
<dbReference type="InParanoid" id="G4T9R2"/>
<dbReference type="STRING" id="1109443.G4T9R2"/>
<keyword evidence="16" id="KW-1185">Reference proteome</keyword>
<dbReference type="HOGENOM" id="CLU_706191_0_0_1"/>
<dbReference type="OrthoDB" id="2125469at2759"/>
<comment type="cofactor">
    <cofactor evidence="1">
        <name>Co(2+)</name>
        <dbReference type="ChEBI" id="CHEBI:48828"/>
    </cofactor>
</comment>
<evidence type="ECO:0000256" key="7">
    <source>
        <dbReference type="ARBA" id="ARBA00022801"/>
    </source>
</evidence>
<dbReference type="InterPro" id="IPR002509">
    <property type="entry name" value="NODB_dom"/>
</dbReference>
<evidence type="ECO:0000256" key="10">
    <source>
        <dbReference type="ARBA" id="ARBA00023288"/>
    </source>
</evidence>
<protein>
    <submittedName>
        <fullName evidence="15">Related to deacetylase</fullName>
    </submittedName>
</protein>
<evidence type="ECO:0000256" key="6">
    <source>
        <dbReference type="ARBA" id="ARBA00022729"/>
    </source>
</evidence>
<dbReference type="GO" id="GO:0005886">
    <property type="term" value="C:plasma membrane"/>
    <property type="evidence" value="ECO:0007669"/>
    <property type="project" value="UniProtKB-SubCell"/>
</dbReference>
<evidence type="ECO:0000256" key="5">
    <source>
        <dbReference type="ARBA" id="ARBA00022723"/>
    </source>
</evidence>
<comment type="caution">
    <text evidence="15">The sequence shown here is derived from an EMBL/GenBank/DDBJ whole genome shotgun (WGS) entry which is preliminary data.</text>
</comment>
<dbReference type="AlphaFoldDB" id="G4T9R2"/>
<evidence type="ECO:0000256" key="8">
    <source>
        <dbReference type="ARBA" id="ARBA00023136"/>
    </source>
</evidence>
<dbReference type="EMBL" id="CAFZ01000024">
    <property type="protein sequence ID" value="CCA68046.1"/>
    <property type="molecule type" value="Genomic_DNA"/>
</dbReference>
<dbReference type="Pfam" id="PF01522">
    <property type="entry name" value="Polysacc_deac_1"/>
    <property type="match status" value="1"/>
</dbReference>
<dbReference type="GO" id="GO:0046872">
    <property type="term" value="F:metal ion binding"/>
    <property type="evidence" value="ECO:0007669"/>
    <property type="project" value="UniProtKB-KW"/>
</dbReference>
<proteinExistence type="predicted"/>
<evidence type="ECO:0000256" key="4">
    <source>
        <dbReference type="ARBA" id="ARBA00022622"/>
    </source>
</evidence>
<evidence type="ECO:0000256" key="11">
    <source>
        <dbReference type="ARBA" id="ARBA00023316"/>
    </source>
</evidence>
<dbReference type="SUPFAM" id="SSF88713">
    <property type="entry name" value="Glycoside hydrolase/deacetylase"/>
    <property type="match status" value="1"/>
</dbReference>
<keyword evidence="3" id="KW-1003">Cell membrane</keyword>
<dbReference type="PANTHER" id="PTHR46471:SF2">
    <property type="entry name" value="CHITIN DEACETYLASE-RELATED"/>
    <property type="match status" value="1"/>
</dbReference>
<dbReference type="GO" id="GO:0098552">
    <property type="term" value="C:side of membrane"/>
    <property type="evidence" value="ECO:0007669"/>
    <property type="project" value="UniProtKB-KW"/>
</dbReference>
<evidence type="ECO:0000256" key="12">
    <source>
        <dbReference type="SAM" id="MobiDB-lite"/>
    </source>
</evidence>
<sequence>MLTLLTLLFFTIQGSQAAQDVYTLCKHGFGYTWDDGPWIYHQEILDSFNAVNGTTTFFMNGDNYSCIYDEDNVRRLRATFESGHQIGSHTWSYIDMEIQRLDEAFIRILGVKPRFIRPPFGDLSEHVITYIRKKHHKYIVMWSDDSLDSVGGTAQDSYNFYKTFAIDRPDYTGLTLSHETSDAGIQALRNGTVNVLANADINLLSVAQCVDMEPYEYFGGYQERDASWTCEGSWTPSNFSTLTRTSMPSRTTMVSWTRSISTETSRTSDVFTEPPLPEGTTPVQITSLTRWDVSSSIPITPYSSWMTFSSTPTAKWTPDATATPTPTPTSDIATEAPLPEGTIPTPISSFTEEPDLPEGTEPTILFSMTRVEVATPTDTSTATRCTPRYSS</sequence>
<evidence type="ECO:0000256" key="13">
    <source>
        <dbReference type="SAM" id="SignalP"/>
    </source>
</evidence>
<evidence type="ECO:0000313" key="16">
    <source>
        <dbReference type="Proteomes" id="UP000007148"/>
    </source>
</evidence>
<keyword evidence="8" id="KW-0472">Membrane</keyword>
<evidence type="ECO:0000259" key="14">
    <source>
        <dbReference type="Pfam" id="PF01522"/>
    </source>
</evidence>
<comment type="subcellular location">
    <subcellularLocation>
        <location evidence="2">Cell membrane</location>
        <topology evidence="2">Lipid-anchor</topology>
        <topology evidence="2">GPI-anchor</topology>
    </subcellularLocation>
</comment>
<dbReference type="InterPro" id="IPR011330">
    <property type="entry name" value="Glyco_hydro/deAcase_b/a-brl"/>
</dbReference>
<evidence type="ECO:0000256" key="2">
    <source>
        <dbReference type="ARBA" id="ARBA00004609"/>
    </source>
</evidence>
<organism evidence="15 16">
    <name type="scientific">Serendipita indica (strain DSM 11827)</name>
    <name type="common">Root endophyte fungus</name>
    <name type="synonym">Piriformospora indica</name>
    <dbReference type="NCBI Taxonomy" id="1109443"/>
    <lineage>
        <taxon>Eukaryota</taxon>
        <taxon>Fungi</taxon>
        <taxon>Dikarya</taxon>
        <taxon>Basidiomycota</taxon>
        <taxon>Agaricomycotina</taxon>
        <taxon>Agaricomycetes</taxon>
        <taxon>Sebacinales</taxon>
        <taxon>Serendipitaceae</taxon>
        <taxon>Serendipita</taxon>
    </lineage>
</organism>
<feature type="signal peptide" evidence="13">
    <location>
        <begin position="1"/>
        <end position="17"/>
    </location>
</feature>
<keyword evidence="7" id="KW-0378">Hydrolase</keyword>
<accession>G4T9R2</accession>
<evidence type="ECO:0000256" key="9">
    <source>
        <dbReference type="ARBA" id="ARBA00023277"/>
    </source>
</evidence>
<gene>
    <name evidence="15" type="ORF">PIIN_01913</name>
</gene>
<keyword evidence="5" id="KW-0479">Metal-binding</keyword>
<feature type="region of interest" description="Disordered" evidence="12">
    <location>
        <begin position="316"/>
        <end position="339"/>
    </location>
</feature>